<dbReference type="RefSeq" id="WP_179642341.1">
    <property type="nucleotide sequence ID" value="NZ_BAAAYY010000013.1"/>
</dbReference>
<dbReference type="SUPFAM" id="SSF56784">
    <property type="entry name" value="HAD-like"/>
    <property type="match status" value="1"/>
</dbReference>
<name>A0A852TRM4_9ACTN</name>
<evidence type="ECO:0000313" key="2">
    <source>
        <dbReference type="EMBL" id="NYE46195.1"/>
    </source>
</evidence>
<dbReference type="InterPro" id="IPR051540">
    <property type="entry name" value="S-2-haloacid_dehalogenase"/>
</dbReference>
<dbReference type="Gene3D" id="1.10.150.240">
    <property type="entry name" value="Putative phosphatase, domain 2"/>
    <property type="match status" value="1"/>
</dbReference>
<reference evidence="2 3" key="1">
    <citation type="submission" date="2020-07" db="EMBL/GenBank/DDBJ databases">
        <title>Sequencing the genomes of 1000 actinobacteria strains.</title>
        <authorList>
            <person name="Klenk H.-P."/>
        </authorList>
    </citation>
    <scope>NUCLEOTIDE SEQUENCE [LARGE SCALE GENOMIC DNA]</scope>
    <source>
        <strain evidence="2 3">CXB654</strain>
    </source>
</reference>
<gene>
    <name evidence="2" type="ORF">HDA32_001315</name>
</gene>
<organism evidence="2 3">
    <name type="scientific">Spinactinospora alkalitolerans</name>
    <dbReference type="NCBI Taxonomy" id="687207"/>
    <lineage>
        <taxon>Bacteria</taxon>
        <taxon>Bacillati</taxon>
        <taxon>Actinomycetota</taxon>
        <taxon>Actinomycetes</taxon>
        <taxon>Streptosporangiales</taxon>
        <taxon>Nocardiopsidaceae</taxon>
        <taxon>Spinactinospora</taxon>
    </lineage>
</organism>
<dbReference type="PANTHER" id="PTHR43316">
    <property type="entry name" value="HYDROLASE, HALOACID DELAHOGENASE-RELATED"/>
    <property type="match status" value="1"/>
</dbReference>
<dbReference type="InterPro" id="IPR036412">
    <property type="entry name" value="HAD-like_sf"/>
</dbReference>
<proteinExistence type="predicted"/>
<dbReference type="AlphaFoldDB" id="A0A852TRM4"/>
<dbReference type="InterPro" id="IPR023198">
    <property type="entry name" value="PGP-like_dom2"/>
</dbReference>
<dbReference type="Proteomes" id="UP000589036">
    <property type="component" value="Unassembled WGS sequence"/>
</dbReference>
<evidence type="ECO:0000256" key="1">
    <source>
        <dbReference type="ARBA" id="ARBA00022801"/>
    </source>
</evidence>
<dbReference type="Pfam" id="PF00702">
    <property type="entry name" value="Hydrolase"/>
    <property type="match status" value="1"/>
</dbReference>
<comment type="caution">
    <text evidence="2">The sequence shown here is derived from an EMBL/GenBank/DDBJ whole genome shotgun (WGS) entry which is preliminary data.</text>
</comment>
<dbReference type="GO" id="GO:0016787">
    <property type="term" value="F:hydrolase activity"/>
    <property type="evidence" value="ECO:0007669"/>
    <property type="project" value="UniProtKB-KW"/>
</dbReference>
<dbReference type="PANTHER" id="PTHR43316:SF8">
    <property type="entry name" value="HAD FAMILY HYDROLASE"/>
    <property type="match status" value="1"/>
</dbReference>
<sequence length="230" mass="25207">MQRLNLVFGADDVLWEDNALFERAIEVFIDHLAHPTLTPEQVREVLNDAELANFATYGHGAGVFERSLTDCLARLRPNAPPGEADRAVLREACAPIRERAIGLLDGVPETLRALGERHRLFLIGRGDPAVQEAKIEASGLAPVFESIGVVREKDPATYRAFAQNHGLEPADTWVIGNSVRSDAWPALEAGMGAVLIPHQAPRASDGVDPPEEHDRFHTVSHLGKLTEFFT</sequence>
<dbReference type="Gene3D" id="3.40.50.1000">
    <property type="entry name" value="HAD superfamily/HAD-like"/>
    <property type="match status" value="1"/>
</dbReference>
<dbReference type="EMBL" id="JACCCC010000001">
    <property type="protein sequence ID" value="NYE46195.1"/>
    <property type="molecule type" value="Genomic_DNA"/>
</dbReference>
<accession>A0A852TRM4</accession>
<keyword evidence="3" id="KW-1185">Reference proteome</keyword>
<keyword evidence="1 2" id="KW-0378">Hydrolase</keyword>
<protein>
    <submittedName>
        <fullName evidence="2">Putative hydrolase of the HAD superfamily</fullName>
    </submittedName>
</protein>
<dbReference type="InterPro" id="IPR023214">
    <property type="entry name" value="HAD_sf"/>
</dbReference>
<evidence type="ECO:0000313" key="3">
    <source>
        <dbReference type="Proteomes" id="UP000589036"/>
    </source>
</evidence>